<dbReference type="Proteomes" id="UP000187266">
    <property type="component" value="Chromosome"/>
</dbReference>
<evidence type="ECO:0000313" key="2">
    <source>
        <dbReference type="Proteomes" id="UP000187266"/>
    </source>
</evidence>
<dbReference type="AlphaFoldDB" id="A0A1U7DK33"/>
<dbReference type="RefSeq" id="WP_076980395.1">
    <property type="nucleotide sequence ID" value="NZ_CP019124.1"/>
</dbReference>
<gene>
    <name evidence="1" type="ORF">BV394_12095</name>
</gene>
<accession>A0A1U7DK33</accession>
<sequence length="183" mass="20511">MDIESYTELQVALTLLARPEVVHVENQVPFTYLGTDGEPARHFFDFLTTQSDGSRIAVMVKSAYRFSKPSVAEELRFIGSQVTPDFADRAVVMTEKHFGPHEFHNAEIMHEMRCPDPVVDASALRVVRQVVGAVRIADLVDEIGQGGSGFRAVVRLIRNRHLLIPEGVKISYEATVTREFRDA</sequence>
<reference evidence="1 2" key="1">
    <citation type="submission" date="2017-01" db="EMBL/GenBank/DDBJ databases">
        <title>Genomic analysis of Xuhuaishuia manganoxidans DY6-4.</title>
        <authorList>
            <person name="Wang X."/>
        </authorList>
    </citation>
    <scope>NUCLEOTIDE SEQUENCE [LARGE SCALE GENOMIC DNA]</scope>
    <source>
        <strain evidence="1 2">DY6-4</strain>
    </source>
</reference>
<keyword evidence="2" id="KW-1185">Reference proteome</keyword>
<protein>
    <recommendedName>
        <fullName evidence="3">TnsA endonuclease-like protein</fullName>
    </recommendedName>
</protein>
<dbReference type="OrthoDB" id="7982727at2"/>
<dbReference type="STRING" id="1267768.BV394_12095"/>
<evidence type="ECO:0008006" key="3">
    <source>
        <dbReference type="Google" id="ProtNLM"/>
    </source>
</evidence>
<proteinExistence type="predicted"/>
<name>A0A1U7DK33_9RHOB</name>
<organism evidence="1 2">
    <name type="scientific">Brevirhabdus pacifica</name>
    <dbReference type="NCBI Taxonomy" id="1267768"/>
    <lineage>
        <taxon>Bacteria</taxon>
        <taxon>Pseudomonadati</taxon>
        <taxon>Pseudomonadota</taxon>
        <taxon>Alphaproteobacteria</taxon>
        <taxon>Rhodobacterales</taxon>
        <taxon>Paracoccaceae</taxon>
        <taxon>Brevirhabdus</taxon>
    </lineage>
</organism>
<evidence type="ECO:0000313" key="1">
    <source>
        <dbReference type="EMBL" id="APX90377.1"/>
    </source>
</evidence>
<dbReference type="EMBL" id="CP019124">
    <property type="protein sequence ID" value="APX90377.1"/>
    <property type="molecule type" value="Genomic_DNA"/>
</dbReference>